<evidence type="ECO:0000256" key="1">
    <source>
        <dbReference type="SAM" id="SignalP"/>
    </source>
</evidence>
<sequence length="191" mass="21622">MFWPKLVCFALVALAYGQLYQVAGEETIVVCPTNFTQVADKCLLVDTKWRNFYESDRYCRSLNAGLLSIKNSIELNAINEWLPIIAPYQPEFWTAGNKLGETRSDYYWQSTGEQALYLPWQAGQPTPASGDCLTLLANVTMTTEEVFLSVHRLAVKNCTQWAPLICQVPLQYFKTQLCLNTSAFFEAKIPA</sequence>
<feature type="chain" id="PRO_5045153854" evidence="1">
    <location>
        <begin position="18"/>
        <end position="191"/>
    </location>
</feature>
<evidence type="ECO:0000313" key="3">
    <source>
        <dbReference type="Proteomes" id="UP001652628"/>
    </source>
</evidence>
<dbReference type="RefSeq" id="XP_016941252.3">
    <property type="nucleotide sequence ID" value="XM_017085763.4"/>
</dbReference>
<feature type="signal peptide" evidence="1">
    <location>
        <begin position="1"/>
        <end position="17"/>
    </location>
</feature>
<keyword evidence="1" id="KW-0732">Signal</keyword>
<dbReference type="InterPro" id="IPR016187">
    <property type="entry name" value="CTDL_fold"/>
</dbReference>
<name>A0AB39ZR23_DROSZ</name>
<accession>A0AB39ZR23</accession>
<proteinExistence type="predicted"/>
<dbReference type="Gene3D" id="3.10.100.10">
    <property type="entry name" value="Mannose-Binding Protein A, subunit A"/>
    <property type="match status" value="1"/>
</dbReference>
<dbReference type="SUPFAM" id="SSF56436">
    <property type="entry name" value="C-type lectin-like"/>
    <property type="match status" value="1"/>
</dbReference>
<dbReference type="Pfam" id="PF00059">
    <property type="entry name" value="Lectin_C"/>
    <property type="match status" value="1"/>
</dbReference>
<dbReference type="CDD" id="cd00037">
    <property type="entry name" value="CLECT"/>
    <property type="match status" value="1"/>
</dbReference>
<gene>
    <name evidence="4" type="primary">LOC108018236</name>
</gene>
<dbReference type="SMART" id="SM00034">
    <property type="entry name" value="CLECT"/>
    <property type="match status" value="1"/>
</dbReference>
<dbReference type="Proteomes" id="UP001652628">
    <property type="component" value="Chromosome 2R"/>
</dbReference>
<dbReference type="GeneID" id="108018236"/>
<dbReference type="InterPro" id="IPR016186">
    <property type="entry name" value="C-type_lectin-like/link_sf"/>
</dbReference>
<organism evidence="3 4">
    <name type="scientific">Drosophila suzukii</name>
    <name type="common">Spotted-wing drosophila fruit fly</name>
    <dbReference type="NCBI Taxonomy" id="28584"/>
    <lineage>
        <taxon>Eukaryota</taxon>
        <taxon>Metazoa</taxon>
        <taxon>Ecdysozoa</taxon>
        <taxon>Arthropoda</taxon>
        <taxon>Hexapoda</taxon>
        <taxon>Insecta</taxon>
        <taxon>Pterygota</taxon>
        <taxon>Neoptera</taxon>
        <taxon>Endopterygota</taxon>
        <taxon>Diptera</taxon>
        <taxon>Brachycera</taxon>
        <taxon>Muscomorpha</taxon>
        <taxon>Ephydroidea</taxon>
        <taxon>Drosophilidae</taxon>
        <taxon>Drosophila</taxon>
        <taxon>Sophophora</taxon>
    </lineage>
</organism>
<protein>
    <submittedName>
        <fullName evidence="4">C-type lectin 37Db-like</fullName>
    </submittedName>
</protein>
<feature type="domain" description="C-type lectin" evidence="2">
    <location>
        <begin position="38"/>
        <end position="167"/>
    </location>
</feature>
<reference evidence="4" key="1">
    <citation type="submission" date="2025-08" db="UniProtKB">
        <authorList>
            <consortium name="RefSeq"/>
        </authorList>
    </citation>
    <scope>IDENTIFICATION</scope>
</reference>
<dbReference type="PROSITE" id="PS50041">
    <property type="entry name" value="C_TYPE_LECTIN_2"/>
    <property type="match status" value="1"/>
</dbReference>
<dbReference type="AlphaFoldDB" id="A0AB39ZR23"/>
<evidence type="ECO:0000313" key="4">
    <source>
        <dbReference type="RefSeq" id="XP_016941252.3"/>
    </source>
</evidence>
<evidence type="ECO:0000259" key="2">
    <source>
        <dbReference type="PROSITE" id="PS50041"/>
    </source>
</evidence>
<keyword evidence="3" id="KW-1185">Reference proteome</keyword>
<dbReference type="InterPro" id="IPR001304">
    <property type="entry name" value="C-type_lectin-like"/>
</dbReference>